<name>A0A1I8M3J1_MUSDO</name>
<dbReference type="PANTHER" id="PTHR47331:SF1">
    <property type="entry name" value="GAG-LIKE PROTEIN"/>
    <property type="match status" value="1"/>
</dbReference>
<dbReference type="PANTHER" id="PTHR47331">
    <property type="entry name" value="PHD-TYPE DOMAIN-CONTAINING PROTEIN"/>
    <property type="match status" value="1"/>
</dbReference>
<reference evidence="1" key="1">
    <citation type="submission" date="2020-05" db="UniProtKB">
        <authorList>
            <consortium name="EnsemblMetazoa"/>
        </authorList>
    </citation>
    <scope>IDENTIFICATION</scope>
    <source>
        <strain evidence="1">Aabys</strain>
    </source>
</reference>
<gene>
    <name evidence="1" type="primary">101893279</name>
</gene>
<sequence length="210" mass="24159">MSKELPVLKNSKLGWIASGIVQAESETVTCAVFGEDERALEDLLKEFWEQDDVCEDQKLTIAEEQRENHFNQNTTVNENGRFVVRLPFADCFEKISESLNIAACICRFFALERHLSKDASLHEQYVKFMKEYEDLGHMAKIQSRDVRGNHYYISHHCGLHLNSSTTKLRVVSMRLTWQITFRTKTGVESHIVLLLNAAQTEPKSAQPEVR</sequence>
<protein>
    <submittedName>
        <fullName evidence="1">Uncharacterized protein</fullName>
    </submittedName>
</protein>
<dbReference type="AlphaFoldDB" id="A0A1I8M3J1"/>
<organism evidence="1">
    <name type="scientific">Musca domestica</name>
    <name type="common">House fly</name>
    <dbReference type="NCBI Taxonomy" id="7370"/>
    <lineage>
        <taxon>Eukaryota</taxon>
        <taxon>Metazoa</taxon>
        <taxon>Ecdysozoa</taxon>
        <taxon>Arthropoda</taxon>
        <taxon>Hexapoda</taxon>
        <taxon>Insecta</taxon>
        <taxon>Pterygota</taxon>
        <taxon>Neoptera</taxon>
        <taxon>Endopterygota</taxon>
        <taxon>Diptera</taxon>
        <taxon>Brachycera</taxon>
        <taxon>Muscomorpha</taxon>
        <taxon>Muscoidea</taxon>
        <taxon>Muscidae</taxon>
        <taxon>Musca</taxon>
    </lineage>
</organism>
<evidence type="ECO:0000313" key="1">
    <source>
        <dbReference type="EnsemblMetazoa" id="MDOA000886-PA"/>
    </source>
</evidence>
<accession>A0A1I8M3J1</accession>
<dbReference type="STRING" id="7370.A0A1I8M3J1"/>
<dbReference type="EnsemblMetazoa" id="MDOA000886-RA">
    <property type="protein sequence ID" value="MDOA000886-PA"/>
    <property type="gene ID" value="MDOA000886"/>
</dbReference>
<proteinExistence type="predicted"/>
<dbReference type="VEuPathDB" id="VectorBase:MDOA000886"/>
<dbReference type="VEuPathDB" id="VectorBase:MDOMA2_000501"/>